<dbReference type="Proteomes" id="UP000037136">
    <property type="component" value="Unassembled WGS sequence"/>
</dbReference>
<name>A0A2A9PCL2_OPHUN</name>
<evidence type="ECO:0000313" key="1">
    <source>
        <dbReference type="EMBL" id="PFH58944.1"/>
    </source>
</evidence>
<dbReference type="AlphaFoldDB" id="A0A2A9PCL2"/>
<organism evidence="1 2">
    <name type="scientific">Ophiocordyceps unilateralis</name>
    <name type="common">Zombie-ant fungus</name>
    <name type="synonym">Torrubia unilateralis</name>
    <dbReference type="NCBI Taxonomy" id="268505"/>
    <lineage>
        <taxon>Eukaryota</taxon>
        <taxon>Fungi</taxon>
        <taxon>Dikarya</taxon>
        <taxon>Ascomycota</taxon>
        <taxon>Pezizomycotina</taxon>
        <taxon>Sordariomycetes</taxon>
        <taxon>Hypocreomycetidae</taxon>
        <taxon>Hypocreales</taxon>
        <taxon>Ophiocordycipitaceae</taxon>
        <taxon>Ophiocordyceps</taxon>
    </lineage>
</organism>
<sequence length="108" mass="12228">MLYLPVTGYLGNSLQSISLVFPLSITLETFYLQNIQSIFVLSLQKVSDPIFFTRLSFLHYRSHSRTRHSSSNYVPPDLPHVYLRVQEARGVEAVCGSSGHKREVQSGI</sequence>
<keyword evidence="2" id="KW-1185">Reference proteome</keyword>
<evidence type="ECO:0000313" key="2">
    <source>
        <dbReference type="Proteomes" id="UP000037136"/>
    </source>
</evidence>
<protein>
    <submittedName>
        <fullName evidence="1">Uncharacterized protein</fullName>
    </submittedName>
</protein>
<gene>
    <name evidence="1" type="ORF">XA68_13010</name>
</gene>
<accession>A0A2A9PCL2</accession>
<proteinExistence type="predicted"/>
<dbReference type="EMBL" id="LAZP02000240">
    <property type="protein sequence ID" value="PFH58944.1"/>
    <property type="molecule type" value="Genomic_DNA"/>
</dbReference>
<comment type="caution">
    <text evidence="1">The sequence shown here is derived from an EMBL/GenBank/DDBJ whole genome shotgun (WGS) entry which is preliminary data.</text>
</comment>
<reference evidence="1 2" key="1">
    <citation type="journal article" date="2015" name="BMC Genomics">
        <title>Gene expression during zombie ant biting behavior reflects the complexity underlying fungal parasitic behavioral manipulation.</title>
        <authorList>
            <person name="de Bekker C."/>
            <person name="Ohm R.A."/>
            <person name="Loreto R.G."/>
            <person name="Sebastian A."/>
            <person name="Albert I."/>
            <person name="Merrow M."/>
            <person name="Brachmann A."/>
            <person name="Hughes D.P."/>
        </authorList>
    </citation>
    <scope>NUCLEOTIDE SEQUENCE [LARGE SCALE GENOMIC DNA]</scope>
    <source>
        <strain evidence="1 2">SC16a</strain>
    </source>
</reference>
<reference evidence="1 2" key="2">
    <citation type="journal article" date="2017" name="Sci. Rep.">
        <title>Ant-infecting Ophiocordyceps genomes reveal a high diversity of potential behavioral manipulation genes and a possible major role for enterotoxins.</title>
        <authorList>
            <person name="de Bekker C."/>
            <person name="Ohm R.A."/>
            <person name="Evans H.C."/>
            <person name="Brachmann A."/>
            <person name="Hughes D.P."/>
        </authorList>
    </citation>
    <scope>NUCLEOTIDE SEQUENCE [LARGE SCALE GENOMIC DNA]</scope>
    <source>
        <strain evidence="1 2">SC16a</strain>
    </source>
</reference>